<proteinExistence type="predicted"/>
<protein>
    <submittedName>
        <fullName evidence="1">Uncharacterized protein</fullName>
    </submittedName>
</protein>
<name>A0A392TLN7_9FABA</name>
<keyword evidence="2" id="KW-1185">Reference proteome</keyword>
<evidence type="ECO:0000313" key="2">
    <source>
        <dbReference type="Proteomes" id="UP000265520"/>
    </source>
</evidence>
<organism evidence="1 2">
    <name type="scientific">Trifolium medium</name>
    <dbReference type="NCBI Taxonomy" id="97028"/>
    <lineage>
        <taxon>Eukaryota</taxon>
        <taxon>Viridiplantae</taxon>
        <taxon>Streptophyta</taxon>
        <taxon>Embryophyta</taxon>
        <taxon>Tracheophyta</taxon>
        <taxon>Spermatophyta</taxon>
        <taxon>Magnoliopsida</taxon>
        <taxon>eudicotyledons</taxon>
        <taxon>Gunneridae</taxon>
        <taxon>Pentapetalae</taxon>
        <taxon>rosids</taxon>
        <taxon>fabids</taxon>
        <taxon>Fabales</taxon>
        <taxon>Fabaceae</taxon>
        <taxon>Papilionoideae</taxon>
        <taxon>50 kb inversion clade</taxon>
        <taxon>NPAAA clade</taxon>
        <taxon>Hologalegina</taxon>
        <taxon>IRL clade</taxon>
        <taxon>Trifolieae</taxon>
        <taxon>Trifolium</taxon>
    </lineage>
</organism>
<comment type="caution">
    <text evidence="1">The sequence shown here is derived from an EMBL/GenBank/DDBJ whole genome shotgun (WGS) entry which is preliminary data.</text>
</comment>
<evidence type="ECO:0000313" key="1">
    <source>
        <dbReference type="EMBL" id="MCI61882.1"/>
    </source>
</evidence>
<feature type="non-terminal residue" evidence="1">
    <location>
        <position position="1"/>
    </location>
</feature>
<accession>A0A392TLN7</accession>
<dbReference type="Proteomes" id="UP000265520">
    <property type="component" value="Unassembled WGS sequence"/>
</dbReference>
<dbReference type="AlphaFoldDB" id="A0A392TLN7"/>
<dbReference type="EMBL" id="LXQA010608227">
    <property type="protein sequence ID" value="MCI61882.1"/>
    <property type="molecule type" value="Genomic_DNA"/>
</dbReference>
<reference evidence="1 2" key="1">
    <citation type="journal article" date="2018" name="Front. Plant Sci.">
        <title>Red Clover (Trifolium pratense) and Zigzag Clover (T. medium) - A Picture of Genomic Similarities and Differences.</title>
        <authorList>
            <person name="Dluhosova J."/>
            <person name="Istvanek J."/>
            <person name="Nedelnik J."/>
            <person name="Repkova J."/>
        </authorList>
    </citation>
    <scope>NUCLEOTIDE SEQUENCE [LARGE SCALE GENOMIC DNA]</scope>
    <source>
        <strain evidence="2">cv. 10/8</strain>
        <tissue evidence="1">Leaf</tissue>
    </source>
</reference>
<sequence length="48" mass="5566">NHKVICIEGVRRYLKLSSALDEIQLALLNKFRNASAKHILGYAEKKRR</sequence>